<dbReference type="PIRSF" id="PIRSF002741">
    <property type="entry name" value="MppA"/>
    <property type="match status" value="1"/>
</dbReference>
<name>A0A4S4AS69_9RHOO</name>
<dbReference type="PANTHER" id="PTHR30290">
    <property type="entry name" value="PERIPLASMIC BINDING COMPONENT OF ABC TRANSPORTER"/>
    <property type="match status" value="1"/>
</dbReference>
<dbReference type="CDD" id="cd08502">
    <property type="entry name" value="PBP2_NikA_DppA_OppA_like_16"/>
    <property type="match status" value="1"/>
</dbReference>
<dbReference type="RefSeq" id="WP_136384596.1">
    <property type="nucleotide sequence ID" value="NZ_SSOD01000005.1"/>
</dbReference>
<dbReference type="Gene3D" id="3.90.76.10">
    <property type="entry name" value="Dipeptide-binding Protein, Domain 1"/>
    <property type="match status" value="1"/>
</dbReference>
<feature type="domain" description="Solute-binding protein family 5" evidence="4">
    <location>
        <begin position="69"/>
        <end position="440"/>
    </location>
</feature>
<accession>A0A4S4AS69</accession>
<dbReference type="InterPro" id="IPR030678">
    <property type="entry name" value="Peptide/Ni-bd"/>
</dbReference>
<gene>
    <name evidence="5" type="ORF">E6O51_08775</name>
</gene>
<dbReference type="SUPFAM" id="SSF53850">
    <property type="entry name" value="Periplasmic binding protein-like II"/>
    <property type="match status" value="1"/>
</dbReference>
<dbReference type="InterPro" id="IPR039424">
    <property type="entry name" value="SBP_5"/>
</dbReference>
<sequence>MRLPATRLLSACLFSAAAFSAVPALAATIHMIPQGDLKILDPIQNPSYITRNHGYMIYDTLFSQNAKGEVKPQMVDTWKVSADQKTWTFTLRSGLKWSDGTPVTAADCVASLKRWGAKDVSGRLLFAAVGEIKAIDAASFAIVLKAPFGPVLEMLGKPSSNVPFMMPERVAATDPNEQIKDTTGSGPFVFKRDEWVPGSKVVYVKNPHYLPRQEPADGLAGGKVVKVDRVEWNYIPDQNTALTAFRNGEMDVYELPPADFITPLAGDASVKLATDNLGNQGWLRPNHLAAPFDNPKARQALYYLVNQDEYLAAAGFPQDYRHKTCTAYFMCGSVNETAAGATPYAAGQNLAKAKQLLQEAGYKGEKIVVLAPSEPPVQAAAAMVTIQNLKKIGVNVEAQAMDWSTLLARRSKKEGWHIFHTFSVGADVFSPAVNAYAQANCDKAPSGWPCDARLEELRAAWVAEGDATKRKAITDELQTRMYEVVPYVNFGQFFQPMAYRSNLSGVLNVGVPVMWNIEKK</sequence>
<dbReference type="EMBL" id="SSOD01000005">
    <property type="protein sequence ID" value="THF62233.1"/>
    <property type="molecule type" value="Genomic_DNA"/>
</dbReference>
<dbReference type="Pfam" id="PF00496">
    <property type="entry name" value="SBP_bac_5"/>
    <property type="match status" value="1"/>
</dbReference>
<dbReference type="InterPro" id="IPR000914">
    <property type="entry name" value="SBP_5_dom"/>
</dbReference>
<evidence type="ECO:0000256" key="2">
    <source>
        <dbReference type="ARBA" id="ARBA00022729"/>
    </source>
</evidence>
<dbReference type="Gene3D" id="3.40.190.10">
    <property type="entry name" value="Periplasmic binding protein-like II"/>
    <property type="match status" value="1"/>
</dbReference>
<feature type="signal peptide" evidence="3">
    <location>
        <begin position="1"/>
        <end position="26"/>
    </location>
</feature>
<dbReference type="Proteomes" id="UP000307956">
    <property type="component" value="Unassembled WGS sequence"/>
</dbReference>
<dbReference type="GO" id="GO:0015833">
    <property type="term" value="P:peptide transport"/>
    <property type="evidence" value="ECO:0007669"/>
    <property type="project" value="TreeGrafter"/>
</dbReference>
<dbReference type="GO" id="GO:1904680">
    <property type="term" value="F:peptide transmembrane transporter activity"/>
    <property type="evidence" value="ECO:0007669"/>
    <property type="project" value="TreeGrafter"/>
</dbReference>
<dbReference type="GO" id="GO:0030288">
    <property type="term" value="C:outer membrane-bounded periplasmic space"/>
    <property type="evidence" value="ECO:0007669"/>
    <property type="project" value="UniProtKB-ARBA"/>
</dbReference>
<comment type="similarity">
    <text evidence="1">Belongs to the bacterial solute-binding protein 5 family.</text>
</comment>
<organism evidence="5 6">
    <name type="scientific">Pseudothauera rhizosphaerae</name>
    <dbReference type="NCBI Taxonomy" id="2565932"/>
    <lineage>
        <taxon>Bacteria</taxon>
        <taxon>Pseudomonadati</taxon>
        <taxon>Pseudomonadota</taxon>
        <taxon>Betaproteobacteria</taxon>
        <taxon>Rhodocyclales</taxon>
        <taxon>Zoogloeaceae</taxon>
        <taxon>Pseudothauera</taxon>
    </lineage>
</organism>
<evidence type="ECO:0000313" key="6">
    <source>
        <dbReference type="Proteomes" id="UP000307956"/>
    </source>
</evidence>
<dbReference type="PANTHER" id="PTHR30290:SF38">
    <property type="entry name" value="D,D-DIPEPTIDE-BINDING PERIPLASMIC PROTEIN DDPA-RELATED"/>
    <property type="match status" value="1"/>
</dbReference>
<proteinExistence type="inferred from homology"/>
<evidence type="ECO:0000313" key="5">
    <source>
        <dbReference type="EMBL" id="THF62233.1"/>
    </source>
</evidence>
<feature type="chain" id="PRO_5020832167" evidence="3">
    <location>
        <begin position="27"/>
        <end position="520"/>
    </location>
</feature>
<protein>
    <submittedName>
        <fullName evidence="5">ABC transporter substrate-binding protein</fullName>
    </submittedName>
</protein>
<reference evidence="5 6" key="1">
    <citation type="submission" date="2019-04" db="EMBL/GenBank/DDBJ databases">
        <title>Azoarcus rhizosphaerae sp. nov. isolated from rhizosphere of Ficus religiosa.</title>
        <authorList>
            <person name="Lin S.-Y."/>
            <person name="Hameed A."/>
            <person name="Hsu Y.-H."/>
            <person name="Young C.-C."/>
        </authorList>
    </citation>
    <scope>NUCLEOTIDE SEQUENCE [LARGE SCALE GENOMIC DNA]</scope>
    <source>
        <strain evidence="5 6">CC-YHH848</strain>
    </source>
</reference>
<keyword evidence="6" id="KW-1185">Reference proteome</keyword>
<dbReference type="OrthoDB" id="9801799at2"/>
<dbReference type="AlphaFoldDB" id="A0A4S4AS69"/>
<dbReference type="Gene3D" id="3.10.105.10">
    <property type="entry name" value="Dipeptide-binding Protein, Domain 3"/>
    <property type="match status" value="1"/>
</dbReference>
<dbReference type="GO" id="GO:0043190">
    <property type="term" value="C:ATP-binding cassette (ABC) transporter complex"/>
    <property type="evidence" value="ECO:0007669"/>
    <property type="project" value="InterPro"/>
</dbReference>
<keyword evidence="2 3" id="KW-0732">Signal</keyword>
<evidence type="ECO:0000256" key="3">
    <source>
        <dbReference type="SAM" id="SignalP"/>
    </source>
</evidence>
<comment type="caution">
    <text evidence="5">The sequence shown here is derived from an EMBL/GenBank/DDBJ whole genome shotgun (WGS) entry which is preliminary data.</text>
</comment>
<evidence type="ECO:0000256" key="1">
    <source>
        <dbReference type="ARBA" id="ARBA00005695"/>
    </source>
</evidence>
<evidence type="ECO:0000259" key="4">
    <source>
        <dbReference type="Pfam" id="PF00496"/>
    </source>
</evidence>